<keyword evidence="8 11" id="KW-0413">Isomerase</keyword>
<keyword evidence="9 11" id="KW-0131">Cell cycle</keyword>
<evidence type="ECO:0000256" key="7">
    <source>
        <dbReference type="ARBA" id="ARBA00023186"/>
    </source>
</evidence>
<evidence type="ECO:0000256" key="5">
    <source>
        <dbReference type="ARBA" id="ARBA00022618"/>
    </source>
</evidence>
<accession>A0A845UGP4</accession>
<dbReference type="PANTHER" id="PTHR30560:SF3">
    <property type="entry name" value="TRIGGER FACTOR-LIKE PROTEIN TIG, CHLOROPLASTIC"/>
    <property type="match status" value="1"/>
</dbReference>
<comment type="catalytic activity">
    <reaction evidence="1 11 12">
        <text>[protein]-peptidylproline (omega=180) = [protein]-peptidylproline (omega=0)</text>
        <dbReference type="Rhea" id="RHEA:16237"/>
        <dbReference type="Rhea" id="RHEA-COMP:10747"/>
        <dbReference type="Rhea" id="RHEA-COMP:10748"/>
        <dbReference type="ChEBI" id="CHEBI:83833"/>
        <dbReference type="ChEBI" id="CHEBI:83834"/>
        <dbReference type="EC" id="5.2.1.8"/>
    </reaction>
</comment>
<dbReference type="InterPro" id="IPR036611">
    <property type="entry name" value="Trigger_fac_ribosome-bd_sf"/>
</dbReference>
<proteinExistence type="inferred from homology"/>
<comment type="subcellular location">
    <subcellularLocation>
        <location evidence="11">Cytoplasm</location>
    </subcellularLocation>
    <text evidence="11">About half TF is bound to the ribosome near the polypeptide exit tunnel while the other half is free in the cytoplasm.</text>
</comment>
<dbReference type="Pfam" id="PF05697">
    <property type="entry name" value="Trigger_N"/>
    <property type="match status" value="1"/>
</dbReference>
<evidence type="ECO:0000256" key="13">
    <source>
        <dbReference type="RuleBase" id="RU003914"/>
    </source>
</evidence>
<dbReference type="GO" id="GO:0015031">
    <property type="term" value="P:protein transport"/>
    <property type="evidence" value="ECO:0007669"/>
    <property type="project" value="UniProtKB-UniRule"/>
</dbReference>
<evidence type="ECO:0000256" key="6">
    <source>
        <dbReference type="ARBA" id="ARBA00023110"/>
    </source>
</evidence>
<dbReference type="GO" id="GO:0044183">
    <property type="term" value="F:protein folding chaperone"/>
    <property type="evidence" value="ECO:0007669"/>
    <property type="project" value="TreeGrafter"/>
</dbReference>
<comment type="similarity">
    <text evidence="2 11 13">Belongs to the FKBP-type PPIase family. Tig subfamily.</text>
</comment>
<dbReference type="PIRSF" id="PIRSF003095">
    <property type="entry name" value="Trigger_factor"/>
    <property type="match status" value="1"/>
</dbReference>
<dbReference type="GO" id="GO:0005737">
    <property type="term" value="C:cytoplasm"/>
    <property type="evidence" value="ECO:0007669"/>
    <property type="project" value="UniProtKB-SubCell"/>
</dbReference>
<dbReference type="InterPro" id="IPR046357">
    <property type="entry name" value="PPIase_dom_sf"/>
</dbReference>
<evidence type="ECO:0000259" key="14">
    <source>
        <dbReference type="PROSITE" id="PS50059"/>
    </source>
</evidence>
<evidence type="ECO:0000256" key="4">
    <source>
        <dbReference type="ARBA" id="ARBA00016902"/>
    </source>
</evidence>
<evidence type="ECO:0000256" key="9">
    <source>
        <dbReference type="ARBA" id="ARBA00023306"/>
    </source>
</evidence>
<dbReference type="GO" id="GO:0051301">
    <property type="term" value="P:cell division"/>
    <property type="evidence" value="ECO:0007669"/>
    <property type="project" value="UniProtKB-KW"/>
</dbReference>
<dbReference type="Pfam" id="PF05698">
    <property type="entry name" value="Trigger_C"/>
    <property type="match status" value="1"/>
</dbReference>
<evidence type="ECO:0000256" key="11">
    <source>
        <dbReference type="HAMAP-Rule" id="MF_00303"/>
    </source>
</evidence>
<dbReference type="SUPFAM" id="SSF54534">
    <property type="entry name" value="FKBP-like"/>
    <property type="match status" value="1"/>
</dbReference>
<keyword evidence="5 11" id="KW-0132">Cell division</keyword>
<dbReference type="SUPFAM" id="SSF102735">
    <property type="entry name" value="Trigger factor ribosome-binding domain"/>
    <property type="match status" value="1"/>
</dbReference>
<dbReference type="PROSITE" id="PS50059">
    <property type="entry name" value="FKBP_PPIASE"/>
    <property type="match status" value="1"/>
</dbReference>
<feature type="domain" description="PPIase FKBP-type" evidence="14">
    <location>
        <begin position="167"/>
        <end position="227"/>
    </location>
</feature>
<dbReference type="InterPro" id="IPR005215">
    <property type="entry name" value="Trig_fac"/>
</dbReference>
<evidence type="ECO:0000256" key="8">
    <source>
        <dbReference type="ARBA" id="ARBA00023235"/>
    </source>
</evidence>
<dbReference type="GO" id="GO:0043335">
    <property type="term" value="P:protein unfolding"/>
    <property type="evidence" value="ECO:0007669"/>
    <property type="project" value="TreeGrafter"/>
</dbReference>
<dbReference type="Pfam" id="PF00254">
    <property type="entry name" value="FKBP_C"/>
    <property type="match status" value="1"/>
</dbReference>
<evidence type="ECO:0000256" key="12">
    <source>
        <dbReference type="PROSITE-ProRule" id="PRU00277"/>
    </source>
</evidence>
<keyword evidence="11" id="KW-0963">Cytoplasm</keyword>
<dbReference type="GO" id="GO:0043022">
    <property type="term" value="F:ribosome binding"/>
    <property type="evidence" value="ECO:0007669"/>
    <property type="project" value="TreeGrafter"/>
</dbReference>
<dbReference type="SUPFAM" id="SSF109998">
    <property type="entry name" value="Triger factor/SurA peptide-binding domain-like"/>
    <property type="match status" value="1"/>
</dbReference>
<dbReference type="PANTHER" id="PTHR30560">
    <property type="entry name" value="TRIGGER FACTOR CHAPERONE AND PEPTIDYL-PROLYL CIS/TRANS ISOMERASE"/>
    <property type="match status" value="1"/>
</dbReference>
<dbReference type="EC" id="5.2.1.8" evidence="3 11"/>
<dbReference type="GO" id="GO:0051083">
    <property type="term" value="P:'de novo' cotranslational protein folding"/>
    <property type="evidence" value="ECO:0007669"/>
    <property type="project" value="TreeGrafter"/>
</dbReference>
<gene>
    <name evidence="11" type="primary">tig</name>
    <name evidence="15" type="ORF">GL267_10360</name>
</gene>
<dbReference type="InterPro" id="IPR001179">
    <property type="entry name" value="PPIase_FKBP_dom"/>
</dbReference>
<dbReference type="Gene3D" id="3.10.50.40">
    <property type="match status" value="1"/>
</dbReference>
<dbReference type="InterPro" id="IPR008880">
    <property type="entry name" value="Trigger_fac_C"/>
</dbReference>
<dbReference type="Gene3D" id="1.10.3120.10">
    <property type="entry name" value="Trigger factor, C-terminal domain"/>
    <property type="match status" value="1"/>
</dbReference>
<organism evidence="15">
    <name type="scientific">Acidithiobacillus ferrianus</name>
    <dbReference type="NCBI Taxonomy" id="2678518"/>
    <lineage>
        <taxon>Bacteria</taxon>
        <taxon>Pseudomonadati</taxon>
        <taxon>Pseudomonadota</taxon>
        <taxon>Acidithiobacillia</taxon>
        <taxon>Acidithiobacillales</taxon>
        <taxon>Acidithiobacillaceae</taxon>
        <taxon>Acidithiobacillus</taxon>
    </lineage>
</organism>
<evidence type="ECO:0000256" key="2">
    <source>
        <dbReference type="ARBA" id="ARBA00005464"/>
    </source>
</evidence>
<comment type="caution">
    <text evidence="15">The sequence shown here is derived from an EMBL/GenBank/DDBJ whole genome shotgun (WGS) entry which is preliminary data.</text>
</comment>
<evidence type="ECO:0000256" key="10">
    <source>
        <dbReference type="ARBA" id="ARBA00029986"/>
    </source>
</evidence>
<dbReference type="Gene3D" id="3.30.70.1050">
    <property type="entry name" value="Trigger factor ribosome-binding domain"/>
    <property type="match status" value="1"/>
</dbReference>
<dbReference type="NCBIfam" id="TIGR00115">
    <property type="entry name" value="tig"/>
    <property type="match status" value="1"/>
</dbReference>
<name>A0A845UGP4_9PROT</name>
<evidence type="ECO:0000313" key="15">
    <source>
        <dbReference type="EMBL" id="NDU43024.1"/>
    </source>
</evidence>
<dbReference type="HAMAP" id="MF_00303">
    <property type="entry name" value="Trigger_factor_Tig"/>
    <property type="match status" value="1"/>
</dbReference>
<dbReference type="InterPro" id="IPR027304">
    <property type="entry name" value="Trigger_fact/SurA_dom_sf"/>
</dbReference>
<dbReference type="GO" id="GO:0003755">
    <property type="term" value="F:peptidyl-prolyl cis-trans isomerase activity"/>
    <property type="evidence" value="ECO:0007669"/>
    <property type="project" value="UniProtKB-UniRule"/>
</dbReference>
<evidence type="ECO:0000256" key="3">
    <source>
        <dbReference type="ARBA" id="ARBA00013194"/>
    </source>
</evidence>
<dbReference type="AlphaFoldDB" id="A0A845UGP4"/>
<evidence type="ECO:0000256" key="1">
    <source>
        <dbReference type="ARBA" id="ARBA00000971"/>
    </source>
</evidence>
<sequence length="436" mass="48759">MQHKDQFMRISIPEAAPLERHISVTIPAREVESEVSQRLRSKARSARFPGFRPGKAPIALIERHYGSDALMEAFDHLINAHYSQAVREESLRPVGQPEVQVEKGGRGEDLVFTAVIEVYPEFEPQVPDATVIRKSVEVTDADVDATLDIMRQQRRFYVPVERAAQSEDRVIVDFQGTMDGTPVPGGDVTDYSVVLGSGRLLPDIEQGLSGMSVGEEKQVSVRFPDGYHTPELAGKAAQFHLQVKEVAAPQWPEVDAAFARALGIEDGEVAVLRQEVRENLEREAQRIIRGQVKTQILELIAESHHPDLPKQMVQRELERLRKDADVATNGGDLDALARRRVVLGLVMSEIARRENFWASPAEVTQVIQDMAVQYEEPEQFVSWYRSKPEQMEEAEAMVLEGKVVAWFLERVKVTDEPVSFNQLIGRAPAAAVSADS</sequence>
<dbReference type="FunFam" id="3.10.50.40:FF:000001">
    <property type="entry name" value="Trigger factor"/>
    <property type="match status" value="1"/>
</dbReference>
<reference evidence="15" key="1">
    <citation type="submission" date="2019-11" db="EMBL/GenBank/DDBJ databases">
        <title>Acidithiobacillus ferrianus sp. nov.: a facultatively anaerobic and extremely acidophilic chemolithoautotroph.</title>
        <authorList>
            <person name="Norris P.R."/>
            <person name="Falagan C."/>
            <person name="Moya-Beltran A."/>
            <person name="Castro M."/>
            <person name="Quatrini R."/>
            <person name="Johnson D.B."/>
        </authorList>
    </citation>
    <scope>NUCLEOTIDE SEQUENCE [LARGE SCALE GENOMIC DNA]</scope>
    <source>
        <strain evidence="15">MG</strain>
    </source>
</reference>
<dbReference type="InterPro" id="IPR008881">
    <property type="entry name" value="Trigger_fac_ribosome-bd_bac"/>
</dbReference>
<keyword evidence="6 11" id="KW-0697">Rotamase</keyword>
<dbReference type="EMBL" id="WNJL01000035">
    <property type="protein sequence ID" value="NDU43024.1"/>
    <property type="molecule type" value="Genomic_DNA"/>
</dbReference>
<comment type="function">
    <text evidence="11">Involved in protein export. Acts as a chaperone by maintaining the newly synthesized protein in an open conformation. Functions as a peptidyl-prolyl cis-trans isomerase.</text>
</comment>
<protein>
    <recommendedName>
        <fullName evidence="4 11">Trigger factor</fullName>
        <shortName evidence="11">TF</shortName>
        <ecNumber evidence="3 11">5.2.1.8</ecNumber>
    </recommendedName>
    <alternativeName>
        <fullName evidence="10 11">PPIase</fullName>
    </alternativeName>
</protein>
<keyword evidence="7 11" id="KW-0143">Chaperone</keyword>
<dbReference type="InterPro" id="IPR037041">
    <property type="entry name" value="Trigger_fac_C_sf"/>
</dbReference>
<comment type="domain">
    <text evidence="11">Consists of 3 domains; the N-terminus binds the ribosome, the middle domain has PPIase activity, while the C-terminus has intrinsic chaperone activity on its own.</text>
</comment>